<comment type="cofactor">
    <cofactor evidence="1">
        <name>Mg(2+)</name>
        <dbReference type="ChEBI" id="CHEBI:18420"/>
    </cofactor>
</comment>
<keyword evidence="10" id="KW-0234">DNA repair</keyword>
<accession>X1KJR3</accession>
<evidence type="ECO:0000256" key="3">
    <source>
        <dbReference type="ARBA" id="ARBA00022598"/>
    </source>
</evidence>
<dbReference type="InterPro" id="IPR004150">
    <property type="entry name" value="NAD_DNA_ligase_OB"/>
</dbReference>
<evidence type="ECO:0000313" key="13">
    <source>
        <dbReference type="EMBL" id="GAI06928.1"/>
    </source>
</evidence>
<feature type="domain" description="NAD-dependent DNA ligase N-terminal" evidence="12">
    <location>
        <begin position="1"/>
        <end position="246"/>
    </location>
</feature>
<dbReference type="GO" id="GO:0046872">
    <property type="term" value="F:metal ion binding"/>
    <property type="evidence" value="ECO:0007669"/>
    <property type="project" value="UniProtKB-KW"/>
</dbReference>
<dbReference type="GO" id="GO:0003911">
    <property type="term" value="F:DNA ligase (NAD+) activity"/>
    <property type="evidence" value="ECO:0007669"/>
    <property type="project" value="UniProtKB-EC"/>
</dbReference>
<keyword evidence="7" id="KW-0862">Zinc</keyword>
<keyword evidence="5" id="KW-0479">Metal-binding</keyword>
<dbReference type="EMBL" id="BARV01004762">
    <property type="protein sequence ID" value="GAI06928.1"/>
    <property type="molecule type" value="Genomic_DNA"/>
</dbReference>
<dbReference type="FunFam" id="2.40.50.140:FF:000012">
    <property type="entry name" value="DNA ligase"/>
    <property type="match status" value="1"/>
</dbReference>
<evidence type="ECO:0000256" key="4">
    <source>
        <dbReference type="ARBA" id="ARBA00022705"/>
    </source>
</evidence>
<comment type="caution">
    <text evidence="13">The sequence shown here is derived from an EMBL/GenBank/DDBJ whole genome shotgun (WGS) entry which is preliminary data.</text>
</comment>
<dbReference type="SUPFAM" id="SSF50249">
    <property type="entry name" value="Nucleic acid-binding proteins"/>
    <property type="match status" value="1"/>
</dbReference>
<evidence type="ECO:0000256" key="7">
    <source>
        <dbReference type="ARBA" id="ARBA00022833"/>
    </source>
</evidence>
<reference evidence="13" key="1">
    <citation type="journal article" date="2014" name="Front. Microbiol.">
        <title>High frequency of phylogenetically diverse reductive dehalogenase-homologous genes in deep subseafloor sedimentary metagenomes.</title>
        <authorList>
            <person name="Kawai M."/>
            <person name="Futagami T."/>
            <person name="Toyoda A."/>
            <person name="Takaki Y."/>
            <person name="Nishi S."/>
            <person name="Hori S."/>
            <person name="Arai W."/>
            <person name="Tsubouchi T."/>
            <person name="Morono Y."/>
            <person name="Uchiyama I."/>
            <person name="Ito T."/>
            <person name="Fujiyama A."/>
            <person name="Inagaki F."/>
            <person name="Takami H."/>
        </authorList>
    </citation>
    <scope>NUCLEOTIDE SEQUENCE</scope>
    <source>
        <strain evidence="13">Expedition CK06-06</strain>
    </source>
</reference>
<dbReference type="InterPro" id="IPR013840">
    <property type="entry name" value="DNAligase_N"/>
</dbReference>
<evidence type="ECO:0000256" key="2">
    <source>
        <dbReference type="ARBA" id="ARBA00012722"/>
    </source>
</evidence>
<sequence>FEIRGEIFMSHEGFGRLNEQRQAAGEDIFANPRNATAGTLKLQNSSLVAKRPLDCFLYHLLGENLPFSSHFENLTAAREWGFNIPGYIRKFENIQDLFTYIRDWEERRKGLPFDIDGIVIKVNRYDQQEQLGFTAKSPRWAIAYKFKAEQAVSRLLSIDFQVGRTGAITPVANLEPVLLAGTTVKRASLHNADQIKLLDIRLGDEVYVEKGGDIIPKIVGINLDDARVDELLLEDQADAIRGLKNRRIAREIPVSLNPEKDGTSSSVYVFER</sequence>
<organism evidence="13">
    <name type="scientific">marine sediment metagenome</name>
    <dbReference type="NCBI Taxonomy" id="412755"/>
    <lineage>
        <taxon>unclassified sequences</taxon>
        <taxon>metagenomes</taxon>
        <taxon>ecological metagenomes</taxon>
    </lineage>
</organism>
<keyword evidence="9" id="KW-0520">NAD</keyword>
<dbReference type="GO" id="GO:0006260">
    <property type="term" value="P:DNA replication"/>
    <property type="evidence" value="ECO:0007669"/>
    <property type="project" value="UniProtKB-KW"/>
</dbReference>
<evidence type="ECO:0000256" key="8">
    <source>
        <dbReference type="ARBA" id="ARBA00022842"/>
    </source>
</evidence>
<feature type="non-terminal residue" evidence="13">
    <location>
        <position position="1"/>
    </location>
</feature>
<dbReference type="Gene3D" id="2.40.50.140">
    <property type="entry name" value="Nucleic acid-binding proteins"/>
    <property type="match status" value="1"/>
</dbReference>
<dbReference type="InterPro" id="IPR013839">
    <property type="entry name" value="DNAligase_adenylation"/>
</dbReference>
<keyword evidence="6" id="KW-0227">DNA damage</keyword>
<dbReference type="SUPFAM" id="SSF56091">
    <property type="entry name" value="DNA ligase/mRNA capping enzyme, catalytic domain"/>
    <property type="match status" value="1"/>
</dbReference>
<evidence type="ECO:0000256" key="6">
    <source>
        <dbReference type="ARBA" id="ARBA00022763"/>
    </source>
</evidence>
<evidence type="ECO:0000256" key="10">
    <source>
        <dbReference type="ARBA" id="ARBA00023204"/>
    </source>
</evidence>
<evidence type="ECO:0000256" key="1">
    <source>
        <dbReference type="ARBA" id="ARBA00001946"/>
    </source>
</evidence>
<dbReference type="AlphaFoldDB" id="X1KJR3"/>
<dbReference type="EC" id="6.5.1.2" evidence="2"/>
<evidence type="ECO:0000259" key="12">
    <source>
        <dbReference type="SMART" id="SM00532"/>
    </source>
</evidence>
<dbReference type="PROSITE" id="PS01056">
    <property type="entry name" value="DNA_LIGASE_N2"/>
    <property type="match status" value="1"/>
</dbReference>
<name>X1KJR3_9ZZZZ</name>
<evidence type="ECO:0000256" key="11">
    <source>
        <dbReference type="ARBA" id="ARBA00034005"/>
    </source>
</evidence>
<dbReference type="InterPro" id="IPR012340">
    <property type="entry name" value="NA-bd_OB-fold"/>
</dbReference>
<dbReference type="GO" id="GO:0006281">
    <property type="term" value="P:DNA repair"/>
    <property type="evidence" value="ECO:0007669"/>
    <property type="project" value="UniProtKB-KW"/>
</dbReference>
<comment type="catalytic activity">
    <reaction evidence="11">
        <text>NAD(+) + (deoxyribonucleotide)n-3'-hydroxyl + 5'-phospho-(deoxyribonucleotide)m = (deoxyribonucleotide)n+m + AMP + beta-nicotinamide D-nucleotide.</text>
        <dbReference type="EC" id="6.5.1.2"/>
    </reaction>
</comment>
<proteinExistence type="predicted"/>
<dbReference type="Pfam" id="PF03120">
    <property type="entry name" value="OB_DNA_ligase"/>
    <property type="match status" value="1"/>
</dbReference>
<evidence type="ECO:0000256" key="5">
    <source>
        <dbReference type="ARBA" id="ARBA00022723"/>
    </source>
</evidence>
<keyword evidence="8" id="KW-0460">Magnesium</keyword>
<dbReference type="Pfam" id="PF01653">
    <property type="entry name" value="DNA_ligase_aden"/>
    <property type="match status" value="1"/>
</dbReference>
<dbReference type="InterPro" id="IPR033136">
    <property type="entry name" value="DNA_ligase_CS"/>
</dbReference>
<keyword evidence="4" id="KW-0235">DNA replication</keyword>
<dbReference type="SMART" id="SM00532">
    <property type="entry name" value="LIGANc"/>
    <property type="match status" value="1"/>
</dbReference>
<gene>
    <name evidence="13" type="ORF">S06H3_10327</name>
</gene>
<dbReference type="Gene3D" id="3.30.470.30">
    <property type="entry name" value="DNA ligase/mRNA capping enzyme"/>
    <property type="match status" value="1"/>
</dbReference>
<protein>
    <recommendedName>
        <fullName evidence="2">DNA ligase (NAD(+))</fullName>
        <ecNumber evidence="2">6.5.1.2</ecNumber>
    </recommendedName>
</protein>
<keyword evidence="3" id="KW-0436">Ligase</keyword>
<evidence type="ECO:0000256" key="9">
    <source>
        <dbReference type="ARBA" id="ARBA00023027"/>
    </source>
</evidence>
<feature type="non-terminal residue" evidence="13">
    <location>
        <position position="272"/>
    </location>
</feature>